<feature type="transmembrane region" description="Helical" evidence="1">
    <location>
        <begin position="6"/>
        <end position="23"/>
    </location>
</feature>
<accession>A0A0L0CH40</accession>
<dbReference type="AlphaFoldDB" id="A0A0L0CH40"/>
<organism evidence="2 3">
    <name type="scientific">Lucilia cuprina</name>
    <name type="common">Green bottle fly</name>
    <name type="synonym">Australian sheep blowfly</name>
    <dbReference type="NCBI Taxonomy" id="7375"/>
    <lineage>
        <taxon>Eukaryota</taxon>
        <taxon>Metazoa</taxon>
        <taxon>Ecdysozoa</taxon>
        <taxon>Arthropoda</taxon>
        <taxon>Hexapoda</taxon>
        <taxon>Insecta</taxon>
        <taxon>Pterygota</taxon>
        <taxon>Neoptera</taxon>
        <taxon>Endopterygota</taxon>
        <taxon>Diptera</taxon>
        <taxon>Brachycera</taxon>
        <taxon>Muscomorpha</taxon>
        <taxon>Oestroidea</taxon>
        <taxon>Calliphoridae</taxon>
        <taxon>Luciliinae</taxon>
        <taxon>Lucilia</taxon>
    </lineage>
</organism>
<evidence type="ECO:0000313" key="2">
    <source>
        <dbReference type="EMBL" id="KNC31556.1"/>
    </source>
</evidence>
<sequence>MSLTGADRAVVVGAFLIVQYYSISKFLDKLADRKLFMTVVTSCCHNVKFIKKSILYNTT</sequence>
<name>A0A0L0CH40_LUCCU</name>
<keyword evidence="1" id="KW-0472">Membrane</keyword>
<keyword evidence="1" id="KW-0812">Transmembrane</keyword>
<gene>
    <name evidence="2" type="ORF">FF38_12737</name>
</gene>
<comment type="caution">
    <text evidence="2">The sequence shown here is derived from an EMBL/GenBank/DDBJ whole genome shotgun (WGS) entry which is preliminary data.</text>
</comment>
<proteinExistence type="predicted"/>
<dbReference type="Proteomes" id="UP000037069">
    <property type="component" value="Unassembled WGS sequence"/>
</dbReference>
<reference evidence="2 3" key="1">
    <citation type="journal article" date="2015" name="Nat. Commun.">
        <title>Lucilia cuprina genome unlocks parasitic fly biology to underpin future interventions.</title>
        <authorList>
            <person name="Anstead C.A."/>
            <person name="Korhonen P.K."/>
            <person name="Young N.D."/>
            <person name="Hall R.S."/>
            <person name="Jex A.R."/>
            <person name="Murali S.C."/>
            <person name="Hughes D.S."/>
            <person name="Lee S.F."/>
            <person name="Perry T."/>
            <person name="Stroehlein A.J."/>
            <person name="Ansell B.R."/>
            <person name="Breugelmans B."/>
            <person name="Hofmann A."/>
            <person name="Qu J."/>
            <person name="Dugan S."/>
            <person name="Lee S.L."/>
            <person name="Chao H."/>
            <person name="Dinh H."/>
            <person name="Han Y."/>
            <person name="Doddapaneni H.V."/>
            <person name="Worley K.C."/>
            <person name="Muzny D.M."/>
            <person name="Ioannidis P."/>
            <person name="Waterhouse R.M."/>
            <person name="Zdobnov E.M."/>
            <person name="James P.J."/>
            <person name="Bagnall N.H."/>
            <person name="Kotze A.C."/>
            <person name="Gibbs R.A."/>
            <person name="Richards S."/>
            <person name="Batterham P."/>
            <person name="Gasser R.B."/>
        </authorList>
    </citation>
    <scope>NUCLEOTIDE SEQUENCE [LARGE SCALE GENOMIC DNA]</scope>
    <source>
        <strain evidence="2 3">LS</strain>
        <tissue evidence="2">Full body</tissue>
    </source>
</reference>
<keyword evidence="3" id="KW-1185">Reference proteome</keyword>
<protein>
    <submittedName>
        <fullName evidence="2">Uncharacterized protein</fullName>
    </submittedName>
</protein>
<evidence type="ECO:0000256" key="1">
    <source>
        <dbReference type="SAM" id="Phobius"/>
    </source>
</evidence>
<evidence type="ECO:0000313" key="3">
    <source>
        <dbReference type="Proteomes" id="UP000037069"/>
    </source>
</evidence>
<dbReference type="EMBL" id="JRES01000409">
    <property type="protein sequence ID" value="KNC31556.1"/>
    <property type="molecule type" value="Genomic_DNA"/>
</dbReference>
<keyword evidence="1" id="KW-1133">Transmembrane helix</keyword>